<reference evidence="1 2" key="1">
    <citation type="submission" date="2019-03" db="EMBL/GenBank/DDBJ databases">
        <title>Genomic Encyclopedia of Type Strains, Phase IV (KMG-IV): sequencing the most valuable type-strain genomes for metagenomic binning, comparative biology and taxonomic classification.</title>
        <authorList>
            <person name="Goeker M."/>
        </authorList>
    </citation>
    <scope>NUCLEOTIDE SEQUENCE [LARGE SCALE GENOMIC DNA]</scope>
    <source>
        <strain evidence="1 2">DSM 20467</strain>
    </source>
</reference>
<organism evidence="1 2">
    <name type="scientific">Pectinatus cerevisiiphilus</name>
    <dbReference type="NCBI Taxonomy" id="86956"/>
    <lineage>
        <taxon>Bacteria</taxon>
        <taxon>Bacillati</taxon>
        <taxon>Bacillota</taxon>
        <taxon>Negativicutes</taxon>
        <taxon>Selenomonadales</taxon>
        <taxon>Selenomonadaceae</taxon>
        <taxon>Pectinatus</taxon>
    </lineage>
</organism>
<comment type="caution">
    <text evidence="1">The sequence shown here is derived from an EMBL/GenBank/DDBJ whole genome shotgun (WGS) entry which is preliminary data.</text>
</comment>
<dbReference type="RefSeq" id="WP_132551121.1">
    <property type="nucleotide sequence ID" value="NZ_SMAA01000018.1"/>
</dbReference>
<sequence length="103" mass="11827">MSQLHKQPAANNPHLDTVQLTPINVRKPEFESEFSNLKQLFGADFFTMYIASIHNLAKNKNTLLITTGNELQKMHIEDIIPALKEIFMVKKVKVIGLMKPFYN</sequence>
<protein>
    <submittedName>
        <fullName evidence="1">Uncharacterized protein</fullName>
    </submittedName>
</protein>
<keyword evidence="2" id="KW-1185">Reference proteome</keyword>
<proteinExistence type="predicted"/>
<evidence type="ECO:0000313" key="2">
    <source>
        <dbReference type="Proteomes" id="UP000295188"/>
    </source>
</evidence>
<gene>
    <name evidence="1" type="ORF">EDC37_11840</name>
</gene>
<dbReference type="Proteomes" id="UP000295188">
    <property type="component" value="Unassembled WGS sequence"/>
</dbReference>
<dbReference type="EMBL" id="SMAA01000018">
    <property type="protein sequence ID" value="TCS77165.1"/>
    <property type="molecule type" value="Genomic_DNA"/>
</dbReference>
<evidence type="ECO:0000313" key="1">
    <source>
        <dbReference type="EMBL" id="TCS77165.1"/>
    </source>
</evidence>
<dbReference type="AlphaFoldDB" id="A0A4R3K381"/>
<name>A0A4R3K381_9FIRM</name>
<accession>A0A4R3K381</accession>